<evidence type="ECO:0000313" key="3">
    <source>
        <dbReference type="Proteomes" id="UP001054945"/>
    </source>
</evidence>
<gene>
    <name evidence="2" type="ORF">CEXT_520761</name>
</gene>
<organism evidence="2 3">
    <name type="scientific">Caerostris extrusa</name>
    <name type="common">Bark spider</name>
    <name type="synonym">Caerostris bankana</name>
    <dbReference type="NCBI Taxonomy" id="172846"/>
    <lineage>
        <taxon>Eukaryota</taxon>
        <taxon>Metazoa</taxon>
        <taxon>Ecdysozoa</taxon>
        <taxon>Arthropoda</taxon>
        <taxon>Chelicerata</taxon>
        <taxon>Arachnida</taxon>
        <taxon>Araneae</taxon>
        <taxon>Araneomorphae</taxon>
        <taxon>Entelegynae</taxon>
        <taxon>Araneoidea</taxon>
        <taxon>Araneidae</taxon>
        <taxon>Caerostris</taxon>
    </lineage>
</organism>
<sequence length="109" mass="12045">MIINKDSQNFITRLSFVLLYREAPALADKEGNNTGERKKKASSAPDRQLKQEAELQGYPLPAKTLVSASDHGTVHPPEQGRHIGNKGCAPHTPIHPTLDSRPRNRCARP</sequence>
<dbReference type="EMBL" id="BPLR01019417">
    <property type="protein sequence ID" value="GIX67609.1"/>
    <property type="molecule type" value="Genomic_DNA"/>
</dbReference>
<reference evidence="2 3" key="1">
    <citation type="submission" date="2021-06" db="EMBL/GenBank/DDBJ databases">
        <title>Caerostris extrusa draft genome.</title>
        <authorList>
            <person name="Kono N."/>
            <person name="Arakawa K."/>
        </authorList>
    </citation>
    <scope>NUCLEOTIDE SEQUENCE [LARGE SCALE GENOMIC DNA]</scope>
</reference>
<dbReference type="Proteomes" id="UP001054945">
    <property type="component" value="Unassembled WGS sequence"/>
</dbReference>
<accession>A0AAV4M6G2</accession>
<comment type="caution">
    <text evidence="2">The sequence shown here is derived from an EMBL/GenBank/DDBJ whole genome shotgun (WGS) entry which is preliminary data.</text>
</comment>
<proteinExistence type="predicted"/>
<evidence type="ECO:0000313" key="2">
    <source>
        <dbReference type="EMBL" id="GIX67609.1"/>
    </source>
</evidence>
<keyword evidence="3" id="KW-1185">Reference proteome</keyword>
<protein>
    <submittedName>
        <fullName evidence="2">Uncharacterized protein</fullName>
    </submittedName>
</protein>
<feature type="region of interest" description="Disordered" evidence="1">
    <location>
        <begin position="25"/>
        <end position="109"/>
    </location>
</feature>
<dbReference type="AlphaFoldDB" id="A0AAV4M6G2"/>
<name>A0AAV4M6G2_CAEEX</name>
<evidence type="ECO:0000256" key="1">
    <source>
        <dbReference type="SAM" id="MobiDB-lite"/>
    </source>
</evidence>